<evidence type="ECO:0000313" key="2">
    <source>
        <dbReference type="EMBL" id="KAJ4838194.1"/>
    </source>
</evidence>
<feature type="transmembrane region" description="Helical" evidence="1">
    <location>
        <begin position="41"/>
        <end position="61"/>
    </location>
</feature>
<sequence length="117" mass="13763">DALLEKSSQRSSAHHFFHRCSLYRLRLISPTAKPPSFLLRLLRLLFFVFLLLRRLLVILLLRLLIFLLLRLLLRLFVVLLCRLLVLPRCRNPLQLGSRVCSLIFSARSHAPQGWHIE</sequence>
<reference evidence="2" key="1">
    <citation type="submission" date="2022-02" db="EMBL/GenBank/DDBJ databases">
        <authorList>
            <person name="Henning P.M."/>
            <person name="McCubbin A.G."/>
            <person name="Shore J.S."/>
        </authorList>
    </citation>
    <scope>NUCLEOTIDE SEQUENCE</scope>
    <source>
        <strain evidence="2">F60SS</strain>
        <tissue evidence="2">Leaves</tissue>
    </source>
</reference>
<reference evidence="2" key="2">
    <citation type="journal article" date="2023" name="Plants (Basel)">
        <title>Annotation of the Turnera subulata (Passifloraceae) Draft Genome Reveals the S-Locus Evolved after the Divergence of Turneroideae from Passifloroideae in a Stepwise Manner.</title>
        <authorList>
            <person name="Henning P.M."/>
            <person name="Roalson E.H."/>
            <person name="Mir W."/>
            <person name="McCubbin A.G."/>
            <person name="Shore J.S."/>
        </authorList>
    </citation>
    <scope>NUCLEOTIDE SEQUENCE</scope>
    <source>
        <strain evidence="2">F60SS</strain>
    </source>
</reference>
<dbReference type="AlphaFoldDB" id="A0A9Q0FWV1"/>
<keyword evidence="1" id="KW-1133">Transmembrane helix</keyword>
<evidence type="ECO:0000256" key="1">
    <source>
        <dbReference type="SAM" id="Phobius"/>
    </source>
</evidence>
<keyword evidence="3" id="KW-1185">Reference proteome</keyword>
<accession>A0A9Q0FWV1</accession>
<gene>
    <name evidence="2" type="ORF">Tsubulata_018757</name>
</gene>
<name>A0A9Q0FWV1_9ROSI</name>
<evidence type="ECO:0000313" key="3">
    <source>
        <dbReference type="Proteomes" id="UP001141552"/>
    </source>
</evidence>
<keyword evidence="1" id="KW-0812">Transmembrane</keyword>
<organism evidence="2 3">
    <name type="scientific">Turnera subulata</name>
    <dbReference type="NCBI Taxonomy" id="218843"/>
    <lineage>
        <taxon>Eukaryota</taxon>
        <taxon>Viridiplantae</taxon>
        <taxon>Streptophyta</taxon>
        <taxon>Embryophyta</taxon>
        <taxon>Tracheophyta</taxon>
        <taxon>Spermatophyta</taxon>
        <taxon>Magnoliopsida</taxon>
        <taxon>eudicotyledons</taxon>
        <taxon>Gunneridae</taxon>
        <taxon>Pentapetalae</taxon>
        <taxon>rosids</taxon>
        <taxon>fabids</taxon>
        <taxon>Malpighiales</taxon>
        <taxon>Passifloraceae</taxon>
        <taxon>Turnera</taxon>
    </lineage>
</organism>
<keyword evidence="1" id="KW-0472">Membrane</keyword>
<comment type="caution">
    <text evidence="2">The sequence shown here is derived from an EMBL/GenBank/DDBJ whole genome shotgun (WGS) entry which is preliminary data.</text>
</comment>
<feature type="non-terminal residue" evidence="2">
    <location>
        <position position="117"/>
    </location>
</feature>
<protein>
    <submittedName>
        <fullName evidence="2">Uncharacterized protein</fullName>
    </submittedName>
</protein>
<dbReference type="Proteomes" id="UP001141552">
    <property type="component" value="Unassembled WGS sequence"/>
</dbReference>
<proteinExistence type="predicted"/>
<dbReference type="EMBL" id="JAKUCV010003619">
    <property type="protein sequence ID" value="KAJ4838194.1"/>
    <property type="molecule type" value="Genomic_DNA"/>
</dbReference>